<dbReference type="Pfam" id="PF07971">
    <property type="entry name" value="Glyco_hydro_92"/>
    <property type="match status" value="1"/>
</dbReference>
<dbReference type="Gene3D" id="3.30.2080.10">
    <property type="entry name" value="GH92 mannosidase domain"/>
    <property type="match status" value="1"/>
</dbReference>
<keyword evidence="3" id="KW-0106">Calcium</keyword>
<reference evidence="7 8" key="1">
    <citation type="submission" date="2024-03" db="EMBL/GenBank/DDBJ databases">
        <title>Mouse gut bacterial collection (mGBC) of GemPharmatech.</title>
        <authorList>
            <person name="He Y."/>
            <person name="Dong L."/>
            <person name="Wu D."/>
            <person name="Gao X."/>
            <person name="Lin Z."/>
        </authorList>
    </citation>
    <scope>NUCLEOTIDE SEQUENCE [LARGE SCALE GENOMIC DNA]</scope>
    <source>
        <strain evidence="7 8">54-13</strain>
    </source>
</reference>
<dbReference type="InterPro" id="IPR005887">
    <property type="entry name" value="GH92_a_mannosidase_put"/>
</dbReference>
<dbReference type="EC" id="3.2.1.-" evidence="7"/>
<evidence type="ECO:0000313" key="7">
    <source>
        <dbReference type="EMBL" id="MEY8244831.1"/>
    </source>
</evidence>
<sequence>MRASVFIAAVLSVVAAVGHVSAAAGVSPVDYVNPIIGATTHDELAGATDGLGKTFPGVCTPYGLVQLSPDTKTGGDNGSGYSWHHKTIEGFSFTHMSGVGWYGDLGNFLVMPTVGPLKTFKGTEDEPERGYRSRFSHDRECARIDRYAVMLDDYGIKAELAAAPRSGMIRFTYPEADTARIQIDLARRIGGSSTLQRVEVVNDSVIRGYMKCPPEGGGWGDGWGGADYTVYFYCVFSRPMTDYGMWSADIPDGWSRKNSTNDDPVYHSLYENAEIIRDRTELEGKHIGFFTEFPSTEGMEVALKCGISFVDMEGARRNLEADMTGMDFDRVCERSRALWERSLSKVKVESGNDDDLTVFYTSLYHTMIDPRCFSDADGRYIGADGRIHEADGFVYRTIFSGWDVFRSQFPLQTVINPSLVEDELNSLVQIAELSGRGYFPRWEFLNSYSGCMVGNPAVSVLADAFNKGLRGYDTHKAIRYAVNTQRRFSNGEAGFVPGDLSSTLEYAYTDRCVSMLLDSVGCREEAAEFARKSQSYRSVWCDSVGWFRARDDSGAWTPWKSRLTFLQGCVESNNYQQGWFVPHDIAGLKSLMGEERMLSELEAFFNGADSRFTWGDYYNHPNEPDHHVPFMFNYTSKPWLTQYWTRRICRNAYGADVNGLCGNEDVGQMSAWYVLASLGFHPVCPGVPRYELTSPVFDRAQIALDPKYYQGGTFTIIARDNSPENVYIQSVTLNGNPLDRLWITHAEIVNGGTLELVMGPRPNEALRGHEATE</sequence>
<dbReference type="Gene3D" id="2.70.98.10">
    <property type="match status" value="1"/>
</dbReference>
<evidence type="ECO:0000259" key="6">
    <source>
        <dbReference type="Pfam" id="PF17678"/>
    </source>
</evidence>
<evidence type="ECO:0000256" key="4">
    <source>
        <dbReference type="SAM" id="SignalP"/>
    </source>
</evidence>
<evidence type="ECO:0000313" key="8">
    <source>
        <dbReference type="Proteomes" id="UP001565200"/>
    </source>
</evidence>
<dbReference type="Gene3D" id="1.20.1610.10">
    <property type="entry name" value="alpha-1,2-mannosidases domains"/>
    <property type="match status" value="1"/>
</dbReference>
<comment type="cofactor">
    <cofactor evidence="1">
        <name>Ca(2+)</name>
        <dbReference type="ChEBI" id="CHEBI:29108"/>
    </cofactor>
</comment>
<dbReference type="InterPro" id="IPR008928">
    <property type="entry name" value="6-hairpin_glycosidase_sf"/>
</dbReference>
<keyword evidence="7" id="KW-0378">Hydrolase</keyword>
<gene>
    <name evidence="7" type="ORF">AAK873_04245</name>
</gene>
<feature type="signal peptide" evidence="4">
    <location>
        <begin position="1"/>
        <end position="22"/>
    </location>
</feature>
<accession>A0ABV4CVI1</accession>
<comment type="subunit">
    <text evidence="2">Monomer.</text>
</comment>
<dbReference type="InterPro" id="IPR012939">
    <property type="entry name" value="Glyco_hydro_92"/>
</dbReference>
<protein>
    <submittedName>
        <fullName evidence="7">GH92 family glycosyl hydrolase</fullName>
        <ecNumber evidence="7">3.2.1.-</ecNumber>
    </submittedName>
</protein>
<dbReference type="PANTHER" id="PTHR12143:SF39">
    <property type="entry name" value="SECRETED PROTEIN"/>
    <property type="match status" value="1"/>
</dbReference>
<dbReference type="InterPro" id="IPR041371">
    <property type="entry name" value="GH92_N"/>
</dbReference>
<evidence type="ECO:0000259" key="5">
    <source>
        <dbReference type="Pfam" id="PF07971"/>
    </source>
</evidence>
<comment type="caution">
    <text evidence="7">The sequence shown here is derived from an EMBL/GenBank/DDBJ whole genome shotgun (WGS) entry which is preliminary data.</text>
</comment>
<evidence type="ECO:0000256" key="2">
    <source>
        <dbReference type="ARBA" id="ARBA00011245"/>
    </source>
</evidence>
<dbReference type="GO" id="GO:0016798">
    <property type="term" value="F:hydrolase activity, acting on glycosyl bonds"/>
    <property type="evidence" value="ECO:0007669"/>
    <property type="project" value="UniProtKB-KW"/>
</dbReference>
<proteinExistence type="predicted"/>
<dbReference type="EMBL" id="JBCLPP010000008">
    <property type="protein sequence ID" value="MEY8244831.1"/>
    <property type="molecule type" value="Genomic_DNA"/>
</dbReference>
<dbReference type="RefSeq" id="WP_148463885.1">
    <property type="nucleotide sequence ID" value="NZ_JBCLPP010000008.1"/>
</dbReference>
<evidence type="ECO:0000256" key="3">
    <source>
        <dbReference type="ARBA" id="ARBA00022837"/>
    </source>
</evidence>
<keyword evidence="4" id="KW-0732">Signal</keyword>
<feature type="domain" description="Glycosyl hydrolase family 92 N-terminal" evidence="6">
    <location>
        <begin position="31"/>
        <end position="308"/>
    </location>
</feature>
<dbReference type="SUPFAM" id="SSF48208">
    <property type="entry name" value="Six-hairpin glycosidases"/>
    <property type="match status" value="1"/>
</dbReference>
<feature type="chain" id="PRO_5045690040" evidence="4">
    <location>
        <begin position="23"/>
        <end position="773"/>
    </location>
</feature>
<evidence type="ECO:0000256" key="1">
    <source>
        <dbReference type="ARBA" id="ARBA00001913"/>
    </source>
</evidence>
<dbReference type="NCBIfam" id="TIGR01180">
    <property type="entry name" value="aman2_put"/>
    <property type="match status" value="1"/>
</dbReference>
<dbReference type="InterPro" id="IPR014718">
    <property type="entry name" value="GH-type_carb-bd"/>
</dbReference>
<keyword evidence="8" id="KW-1185">Reference proteome</keyword>
<dbReference type="Pfam" id="PF17678">
    <property type="entry name" value="Glyco_hydro_92N"/>
    <property type="match status" value="1"/>
</dbReference>
<organism evidence="7 8">
    <name type="scientific">Heminiphilus faecis</name>
    <dbReference type="NCBI Taxonomy" id="2601703"/>
    <lineage>
        <taxon>Bacteria</taxon>
        <taxon>Pseudomonadati</taxon>
        <taxon>Bacteroidota</taxon>
        <taxon>Bacteroidia</taxon>
        <taxon>Bacteroidales</taxon>
        <taxon>Muribaculaceae</taxon>
        <taxon>Heminiphilus</taxon>
    </lineage>
</organism>
<name>A0ABV4CVI1_9BACT</name>
<dbReference type="Gene3D" id="1.20.1050.60">
    <property type="entry name" value="alpha-1,2-mannosidase"/>
    <property type="match status" value="1"/>
</dbReference>
<feature type="domain" description="Glycosyl hydrolase family 92" evidence="5">
    <location>
        <begin position="314"/>
        <end position="760"/>
    </location>
</feature>
<keyword evidence="7" id="KW-0326">Glycosidase</keyword>
<dbReference type="Proteomes" id="UP001565200">
    <property type="component" value="Unassembled WGS sequence"/>
</dbReference>
<dbReference type="InterPro" id="IPR050883">
    <property type="entry name" value="PNGase"/>
</dbReference>
<dbReference type="PANTHER" id="PTHR12143">
    <property type="entry name" value="PEPTIDE N-GLYCANASE PNGASE -RELATED"/>
    <property type="match status" value="1"/>
</dbReference>